<comment type="caution">
    <text evidence="7">The sequence shown here is derived from an EMBL/GenBank/DDBJ whole genome shotgun (WGS) entry which is preliminary data.</text>
</comment>
<dbReference type="PANTHER" id="PTHR30055">
    <property type="entry name" value="HTH-TYPE TRANSCRIPTIONAL REGULATOR RUTR"/>
    <property type="match status" value="1"/>
</dbReference>
<dbReference type="Gene3D" id="1.10.357.10">
    <property type="entry name" value="Tetracycline Repressor, domain 2"/>
    <property type="match status" value="1"/>
</dbReference>
<evidence type="ECO:0000313" key="7">
    <source>
        <dbReference type="EMBL" id="KYF58491.1"/>
    </source>
</evidence>
<evidence type="ECO:0000313" key="8">
    <source>
        <dbReference type="Proteomes" id="UP000075420"/>
    </source>
</evidence>
<feature type="DNA-binding region" description="H-T-H motif" evidence="4">
    <location>
        <begin position="30"/>
        <end position="49"/>
    </location>
</feature>
<sequence>MSARTYPSARDRILDAAERLVVARGVKSLTVEAVITEAQISKGGFFHHFATKDALLTAIIDRLSKRVTDDAAERAARDPEPRGARLRAQIALAFDAGKLETAAPRALLLALIEAVGAQPEIARHIIKVNAETFARDVAEDISEGRAIAIQFALDGFWFSQALGTAALTEGQRQALRDALLALAQPEAGAGRGPTRPRGSRKGGRA</sequence>
<dbReference type="InterPro" id="IPR050109">
    <property type="entry name" value="HTH-type_TetR-like_transc_reg"/>
</dbReference>
<dbReference type="Proteomes" id="UP000075420">
    <property type="component" value="Unassembled WGS sequence"/>
</dbReference>
<feature type="region of interest" description="Disordered" evidence="5">
    <location>
        <begin position="185"/>
        <end position="205"/>
    </location>
</feature>
<feature type="domain" description="HTH tetR-type" evidence="6">
    <location>
        <begin position="7"/>
        <end position="67"/>
    </location>
</feature>
<dbReference type="PANTHER" id="PTHR30055:SF234">
    <property type="entry name" value="HTH-TYPE TRANSCRIPTIONAL REGULATOR BETI"/>
    <property type="match status" value="1"/>
</dbReference>
<organism evidence="7 8">
    <name type="scientific">Sorangium cellulosum</name>
    <name type="common">Polyangium cellulosum</name>
    <dbReference type="NCBI Taxonomy" id="56"/>
    <lineage>
        <taxon>Bacteria</taxon>
        <taxon>Pseudomonadati</taxon>
        <taxon>Myxococcota</taxon>
        <taxon>Polyangia</taxon>
        <taxon>Polyangiales</taxon>
        <taxon>Polyangiaceae</taxon>
        <taxon>Sorangium</taxon>
    </lineage>
</organism>
<dbReference type="InterPro" id="IPR009057">
    <property type="entry name" value="Homeodomain-like_sf"/>
</dbReference>
<keyword evidence="1" id="KW-0805">Transcription regulation</keyword>
<reference evidence="7 8" key="1">
    <citation type="submission" date="2014-02" db="EMBL/GenBank/DDBJ databases">
        <title>The small core and large imbalanced accessory genome model reveals a collaborative survival strategy of Sorangium cellulosum strains in nature.</title>
        <authorList>
            <person name="Han K."/>
            <person name="Peng R."/>
            <person name="Blom J."/>
            <person name="Li Y.-Z."/>
        </authorList>
    </citation>
    <scope>NUCLEOTIDE SEQUENCE [LARGE SCALE GENOMIC DNA]</scope>
    <source>
        <strain evidence="7 8">So0157-25</strain>
    </source>
</reference>
<feature type="compositionally biased region" description="Low complexity" evidence="5">
    <location>
        <begin position="185"/>
        <end position="196"/>
    </location>
</feature>
<evidence type="ECO:0000256" key="4">
    <source>
        <dbReference type="PROSITE-ProRule" id="PRU00335"/>
    </source>
</evidence>
<evidence type="ECO:0000256" key="1">
    <source>
        <dbReference type="ARBA" id="ARBA00023015"/>
    </source>
</evidence>
<dbReference type="Pfam" id="PF00440">
    <property type="entry name" value="TetR_N"/>
    <property type="match status" value="1"/>
</dbReference>
<dbReference type="SUPFAM" id="SSF48498">
    <property type="entry name" value="Tetracyclin repressor-like, C-terminal domain"/>
    <property type="match status" value="1"/>
</dbReference>
<dbReference type="EMBL" id="JELY01000692">
    <property type="protein sequence ID" value="KYF58491.1"/>
    <property type="molecule type" value="Genomic_DNA"/>
</dbReference>
<dbReference type="GO" id="GO:0000976">
    <property type="term" value="F:transcription cis-regulatory region binding"/>
    <property type="evidence" value="ECO:0007669"/>
    <property type="project" value="TreeGrafter"/>
</dbReference>
<dbReference type="PROSITE" id="PS01081">
    <property type="entry name" value="HTH_TETR_1"/>
    <property type="match status" value="1"/>
</dbReference>
<evidence type="ECO:0000256" key="5">
    <source>
        <dbReference type="SAM" id="MobiDB-lite"/>
    </source>
</evidence>
<dbReference type="PROSITE" id="PS50977">
    <property type="entry name" value="HTH_TETR_2"/>
    <property type="match status" value="1"/>
</dbReference>
<dbReference type="InterPro" id="IPR023772">
    <property type="entry name" value="DNA-bd_HTH_TetR-type_CS"/>
</dbReference>
<name>A0A150PRV9_SORCE</name>
<accession>A0A150PRV9</accession>
<protein>
    <submittedName>
        <fullName evidence="7">TetR family transcriptional regulator</fullName>
    </submittedName>
</protein>
<dbReference type="Pfam" id="PF17937">
    <property type="entry name" value="TetR_C_28"/>
    <property type="match status" value="1"/>
</dbReference>
<dbReference type="GO" id="GO:0003700">
    <property type="term" value="F:DNA-binding transcription factor activity"/>
    <property type="evidence" value="ECO:0007669"/>
    <property type="project" value="TreeGrafter"/>
</dbReference>
<keyword evidence="3" id="KW-0804">Transcription</keyword>
<evidence type="ECO:0000259" key="6">
    <source>
        <dbReference type="PROSITE" id="PS50977"/>
    </source>
</evidence>
<dbReference type="PRINTS" id="PR00455">
    <property type="entry name" value="HTHTETR"/>
</dbReference>
<gene>
    <name evidence="7" type="ORF">BE08_11980</name>
</gene>
<evidence type="ECO:0000256" key="3">
    <source>
        <dbReference type="ARBA" id="ARBA00023163"/>
    </source>
</evidence>
<proteinExistence type="predicted"/>
<evidence type="ECO:0000256" key="2">
    <source>
        <dbReference type="ARBA" id="ARBA00023125"/>
    </source>
</evidence>
<dbReference type="InterPro" id="IPR036271">
    <property type="entry name" value="Tet_transcr_reg_TetR-rel_C_sf"/>
</dbReference>
<dbReference type="AlphaFoldDB" id="A0A150PRV9"/>
<dbReference type="InterPro" id="IPR041479">
    <property type="entry name" value="TetR_CgmR_C"/>
</dbReference>
<keyword evidence="2 4" id="KW-0238">DNA-binding</keyword>
<dbReference type="SUPFAM" id="SSF46689">
    <property type="entry name" value="Homeodomain-like"/>
    <property type="match status" value="1"/>
</dbReference>
<dbReference type="InterPro" id="IPR001647">
    <property type="entry name" value="HTH_TetR"/>
</dbReference>